<organism evidence="2 3">
    <name type="scientific">Thiocapsa rosea</name>
    <dbReference type="NCBI Taxonomy" id="69360"/>
    <lineage>
        <taxon>Bacteria</taxon>
        <taxon>Pseudomonadati</taxon>
        <taxon>Pseudomonadota</taxon>
        <taxon>Gammaproteobacteria</taxon>
        <taxon>Chromatiales</taxon>
        <taxon>Chromatiaceae</taxon>
        <taxon>Thiocapsa</taxon>
    </lineage>
</organism>
<keyword evidence="3" id="KW-1185">Reference proteome</keyword>
<sequence>MGGTSGSPALARSHALRGSVAPTLRVARPEQAPRRMAGSALSVAGTRSVPKRLPRRAWEPVGGKRGSPARARSHALRGSVAPTLRVARPEQAPRRMAGSAVSVAGTRSVPKRLPRRAWEPVGGERGSQLGGKRGSPALARSHALRGSVAPTLRVARPEQAARRMAGSAVSVAGTPSVPKRLPRRAWEPVGGEAWEPVGGSVGASWGEAWEPSGSSLPRSAWECRRDAPRREAGAGGSAHGGIRGVGGRDAERPEEAPTQSVGAKLGGSVGASWGGSVGARTCTGRGSNPVPHRISDQFCSWLEAAQWLAGRPPSPLACRPRVPGRPAHHFQRRR</sequence>
<name>A0A495V937_9GAMM</name>
<evidence type="ECO:0000313" key="3">
    <source>
        <dbReference type="Proteomes" id="UP000274556"/>
    </source>
</evidence>
<feature type="compositionally biased region" description="Gly residues" evidence="1">
    <location>
        <begin position="123"/>
        <end position="133"/>
    </location>
</feature>
<proteinExistence type="predicted"/>
<feature type="compositionally biased region" description="Basic and acidic residues" evidence="1">
    <location>
        <begin position="221"/>
        <end position="232"/>
    </location>
</feature>
<evidence type="ECO:0000256" key="1">
    <source>
        <dbReference type="SAM" id="MobiDB-lite"/>
    </source>
</evidence>
<protein>
    <submittedName>
        <fullName evidence="2">Uncharacterized protein</fullName>
    </submittedName>
</protein>
<comment type="caution">
    <text evidence="2">The sequence shown here is derived from an EMBL/GenBank/DDBJ whole genome shotgun (WGS) entry which is preliminary data.</text>
</comment>
<feature type="compositionally biased region" description="Basic and acidic residues" evidence="1">
    <location>
        <begin position="246"/>
        <end position="255"/>
    </location>
</feature>
<feature type="region of interest" description="Disordered" evidence="1">
    <location>
        <begin position="1"/>
        <end position="269"/>
    </location>
</feature>
<feature type="region of interest" description="Disordered" evidence="1">
    <location>
        <begin position="312"/>
        <end position="334"/>
    </location>
</feature>
<evidence type="ECO:0000313" key="2">
    <source>
        <dbReference type="EMBL" id="RKT45250.1"/>
    </source>
</evidence>
<accession>A0A495V937</accession>
<feature type="compositionally biased region" description="Gly residues" evidence="1">
    <location>
        <begin position="233"/>
        <end position="245"/>
    </location>
</feature>
<reference evidence="2 3" key="1">
    <citation type="submission" date="2018-10" db="EMBL/GenBank/DDBJ databases">
        <title>Genomic Encyclopedia of Archaeal and Bacterial Type Strains, Phase II (KMG-II): from individual species to whole genera.</title>
        <authorList>
            <person name="Goeker M."/>
        </authorList>
    </citation>
    <scope>NUCLEOTIDE SEQUENCE [LARGE SCALE GENOMIC DNA]</scope>
    <source>
        <strain evidence="2 3">DSM 235</strain>
    </source>
</reference>
<dbReference type="EMBL" id="RBXL01000001">
    <property type="protein sequence ID" value="RKT45250.1"/>
    <property type="molecule type" value="Genomic_DNA"/>
</dbReference>
<dbReference type="AlphaFoldDB" id="A0A495V937"/>
<dbReference type="Proteomes" id="UP000274556">
    <property type="component" value="Unassembled WGS sequence"/>
</dbReference>
<gene>
    <name evidence="2" type="ORF">BDD21_2682</name>
</gene>